<evidence type="ECO:0000313" key="1">
    <source>
        <dbReference type="EMBL" id="TGY00836.1"/>
    </source>
</evidence>
<keyword evidence="2" id="KW-1185">Reference proteome</keyword>
<reference evidence="1" key="1">
    <citation type="submission" date="2019-04" db="EMBL/GenBank/DDBJ databases">
        <title>Microbes associate with the intestines of laboratory mice.</title>
        <authorList>
            <person name="Navarre W."/>
            <person name="Wong E."/>
            <person name="Huang K."/>
            <person name="Tropini C."/>
            <person name="Ng K."/>
            <person name="Yu B."/>
        </authorList>
    </citation>
    <scope>NUCLEOTIDE SEQUENCE</scope>
    <source>
        <strain evidence="1">NM72_1-8</strain>
    </source>
</reference>
<evidence type="ECO:0000313" key="2">
    <source>
        <dbReference type="Proteomes" id="UP000307720"/>
    </source>
</evidence>
<sequence length="213" mass="23100">MQFSKKRFPVLEIAKINLRHNAPLSIAVAVLLCLVTPLLIGTANLDRNSAAMPLEMFVSLVGVVLLTPIFQPEQNEEIDDLVSSKYCSTAKVHLIRTVYSAGIAALLICVFTVSMKLQSCDVTPVLALGAIADALFLGSMGMLTSALTGNTVIGYMPPLLYYALNIGMGPKLGSLYLFSMVTGSYTAKLWLFLAGLLMMAAALFYQRLRKRMA</sequence>
<organism evidence="1 2">
    <name type="scientific">Hominisplanchenecus murintestinalis</name>
    <dbReference type="NCBI Taxonomy" id="2941517"/>
    <lineage>
        <taxon>Bacteria</taxon>
        <taxon>Bacillati</taxon>
        <taxon>Bacillota</taxon>
        <taxon>Clostridia</taxon>
        <taxon>Lachnospirales</taxon>
        <taxon>Lachnospiraceae</taxon>
        <taxon>Hominisplanchenecus</taxon>
    </lineage>
</organism>
<comment type="caution">
    <text evidence="1">The sequence shown here is derived from an EMBL/GenBank/DDBJ whole genome shotgun (WGS) entry which is preliminary data.</text>
</comment>
<protein>
    <submittedName>
        <fullName evidence="1">Uncharacterized protein</fullName>
    </submittedName>
</protein>
<dbReference type="EMBL" id="SRZB01000001">
    <property type="protein sequence ID" value="TGY00836.1"/>
    <property type="molecule type" value="Genomic_DNA"/>
</dbReference>
<accession>A0AC61R4H5</accession>
<dbReference type="Proteomes" id="UP000307720">
    <property type="component" value="Unassembled WGS sequence"/>
</dbReference>
<name>A0AC61R4H5_9FIRM</name>
<gene>
    <name evidence="1" type="ORF">E5357_01300</name>
</gene>
<proteinExistence type="predicted"/>